<evidence type="ECO:0000313" key="5">
    <source>
        <dbReference type="EMBL" id="GAK96211.1"/>
    </source>
</evidence>
<dbReference type="PROSITE" id="PS50093">
    <property type="entry name" value="PKD"/>
    <property type="match status" value="1"/>
</dbReference>
<evidence type="ECO:0000259" key="4">
    <source>
        <dbReference type="PROSITE" id="PS51829"/>
    </source>
</evidence>
<dbReference type="STRING" id="319236.BST91_09075"/>
<dbReference type="Pfam" id="PF13585">
    <property type="entry name" value="CHU_C"/>
    <property type="match status" value="1"/>
</dbReference>
<dbReference type="eggNOG" id="COG4935">
    <property type="taxonomic scope" value="Bacteria"/>
</dbReference>
<accession>A0A090QL06</accession>
<keyword evidence="1" id="KW-0645">Protease</keyword>
<dbReference type="Proteomes" id="UP000029221">
    <property type="component" value="Unassembled WGS sequence"/>
</dbReference>
<dbReference type="Gene3D" id="2.60.120.290">
    <property type="entry name" value="Spermadhesin, CUB domain"/>
    <property type="match status" value="1"/>
</dbReference>
<dbReference type="PROSITE" id="PS51829">
    <property type="entry name" value="P_HOMO_B"/>
    <property type="match status" value="1"/>
</dbReference>
<dbReference type="CDD" id="cd00146">
    <property type="entry name" value="PKD"/>
    <property type="match status" value="1"/>
</dbReference>
<dbReference type="eggNOG" id="COG3291">
    <property type="taxonomic scope" value="Bacteria"/>
</dbReference>
<organism evidence="5 6">
    <name type="scientific">Nonlabens tegetincola</name>
    <dbReference type="NCBI Taxonomy" id="323273"/>
    <lineage>
        <taxon>Bacteria</taxon>
        <taxon>Pseudomonadati</taxon>
        <taxon>Bacteroidota</taxon>
        <taxon>Flavobacteriia</taxon>
        <taxon>Flavobacteriales</taxon>
        <taxon>Flavobacteriaceae</taxon>
        <taxon>Nonlabens</taxon>
    </lineage>
</organism>
<protein>
    <recommendedName>
        <fullName evidence="7">PKD domain-containing protein</fullName>
    </recommendedName>
</protein>
<evidence type="ECO:0000256" key="2">
    <source>
        <dbReference type="ARBA" id="ARBA00022801"/>
    </source>
</evidence>
<dbReference type="SUPFAM" id="SSF49785">
    <property type="entry name" value="Galactose-binding domain-like"/>
    <property type="match status" value="1"/>
</dbReference>
<evidence type="ECO:0000259" key="3">
    <source>
        <dbReference type="PROSITE" id="PS50093"/>
    </source>
</evidence>
<feature type="domain" description="P/Homo B" evidence="4">
    <location>
        <begin position="277"/>
        <end position="451"/>
    </location>
</feature>
<reference evidence="5" key="1">
    <citation type="journal article" date="2014" name="Genome Announc.">
        <title>Draft Genome Sequences of Marine Flavobacterium Nonlabens Strains NR17, NR24, NR27, NR32, NR33, and Ara13.</title>
        <authorList>
            <person name="Nakanishi M."/>
            <person name="Meirelles P."/>
            <person name="Suzuki R."/>
            <person name="Takatani N."/>
            <person name="Mino S."/>
            <person name="Suda W."/>
            <person name="Oshima K."/>
            <person name="Hattori M."/>
            <person name="Ohkuma M."/>
            <person name="Hosokawa M."/>
            <person name="Miyashita K."/>
            <person name="Thompson F.L."/>
            <person name="Niwa A."/>
            <person name="Sawabe T."/>
            <person name="Sawabe T."/>
        </authorList>
    </citation>
    <scope>NUCLEOTIDE SEQUENCE [LARGE SCALE GENOMIC DNA]</scope>
    <source>
        <strain evidence="5">JCM 19294</strain>
    </source>
</reference>
<proteinExistence type="predicted"/>
<dbReference type="GO" id="GO:0006508">
    <property type="term" value="P:proteolysis"/>
    <property type="evidence" value="ECO:0007669"/>
    <property type="project" value="UniProtKB-KW"/>
</dbReference>
<feature type="domain" description="PKD" evidence="3">
    <location>
        <begin position="184"/>
        <end position="226"/>
    </location>
</feature>
<dbReference type="Pfam" id="PF01483">
    <property type="entry name" value="P_proprotein"/>
    <property type="match status" value="1"/>
</dbReference>
<dbReference type="SMART" id="SM00089">
    <property type="entry name" value="PKD"/>
    <property type="match status" value="1"/>
</dbReference>
<dbReference type="GO" id="GO:0004252">
    <property type="term" value="F:serine-type endopeptidase activity"/>
    <property type="evidence" value="ECO:0007669"/>
    <property type="project" value="InterPro"/>
</dbReference>
<dbReference type="InterPro" id="IPR008979">
    <property type="entry name" value="Galactose-bd-like_sf"/>
</dbReference>
<dbReference type="EMBL" id="BBML01000002">
    <property type="protein sequence ID" value="GAK96211.1"/>
    <property type="molecule type" value="Genomic_DNA"/>
</dbReference>
<name>A0A090QL06_9FLAO</name>
<dbReference type="InterPro" id="IPR026341">
    <property type="entry name" value="T9SS_type_B"/>
</dbReference>
<sequence length="1714" mass="182764">MLSLLFFTVAITAYSQVQTINMPTNATERYVGCNNAFLNDSGGPAGNYGNNENGELILCPIIPTDRMQFNIGLIDIGPNDVLTIYDGDDNTAPVLYTGTNTTTAPGVIEASPTNSTGCLFITFVSDGTNTNNAGWRATRGCFDPCQTITPAITTTPATDADGILRICQGTTVNFDGSATFSLDGTGATYEWDLGNGNGTVTGQMVSETYASPGIYNVQFTVTDNIGCTDREEIDLIIFVSTDPDFTGTQPDDTTICFGDSTDITGVVTPVEFSINPTPPVAGQTFLPDGSGVSYQTCINVDIFTPGAVVTNASDIVDIFLEMEHSYLGDLEVTIISPNGQTAVLHQYSNGGGTFLGIPIDNDSDLSPGRGFLYYFTEQRAATQTWAQAAAANATIPAGDYLPFDPYTNLIGSPLNGQWCIDIVDNLGSDNGYIFQWGINFDPAIIPGEFNFTPGSSATRWLPDPSITATNGDVITVTPTTEGLNCYTYEFTDSFGCIYTEQVCITVEQEILDAAPNDIVECGTLGTTAVDLTVNTPIVLNGLNPADFSVAYHNTLNDAENATNPIANPSAYVTTTSPETVYVSITNLANSCIEVDPAGFQVSIIDFGTVTIPDINSCTALVNFDLQGYVNSSLSGGGGGTVGTNFTMTFHTSQADATTGANPIPLPYNQAAGTVTIWIRIVSTADPSCNAVLPFDITVNQTITGAVNDIMVCDDASNDGVEVFDLTTQDADVQSVTGGNVTYFETLADASANTNAITNPTGYSNISNPQIIYARLENPIDPSCFDVAQFAIQVDYLGVYNTASDMVVCDDAANDGIEIFDLTTQEVDIFNGQNPADISITYHLSQGDADANINAIATPSSYTNGVVGGEQIFVRVEGVPNAACYTTGSFNIVVDELPVATTPNDMVVCDDASNDGVEVFDLTSQDAGIQTVTTGNISYFESMADATSNTNPITNSTAYSNTSNPQTIYARLENSSNTACFDVVQFALQVDYLGVFNTAQDIIVCDDVSNDGIEVFDLTSQEVDILNGQNPVDVLITYYLSQSDADAATNAIASPSSYTNSTIGGEQIFVRVEGVTNGSCFSTGSFNLVVNELPVATSPADLVVCDDPSNDGIENFNLSTQDAAILNGLNAADYVITYFSSQANADSNTNPLNSTSYDNTAATETIYVRMESVVNATCFSTVNFDIIVNPAPSIINGNDLELCDDISGDGIEVFDLSQNDAVILNGLNPADYTITYHASQTDADSAINPLNTNYSNTSTSETIYASVVNNTTGCSNTSSFNITVNPIPQTVTVSNLEVCDDDNDGVGMFSLSDRTAEITNGQSAVVTFYESQADAVSQTNPLDGNSYNNISNPQTIHYRLENASTGCFAVGTFEIEALAAPNAFVATPLESCDDGTGIATVDLTTAIPEITGGQTSDVTFHETSQDAQDGINPLNANYDFSGDTTVFVRVEIPGLGCEGFTTLDLLFNDLPDPQLLPQYILCRDENGVLINGPELLDTGLNNQDYSFEWTRNGTIIAGASDSFLNATEDGDYEVVVTDLFTGCQQTESTNVRFSGIPLSYDVEVTTDPFDFSHNIFVTTEGPDQYWFSLDGGPYQNSPYFNDVSPGPHTMAIAERTGCGEVVVEVFVYGYPDYFTPNADGYHDTWNIIGGDRLPGTQVYIFDRYGKFLKQIATDGPGWDGTFNGEPLPSSDYWFKIEYQFEGQSAEATGHFALKR</sequence>
<dbReference type="Gene3D" id="2.60.120.260">
    <property type="entry name" value="Galactose-binding domain-like"/>
    <property type="match status" value="1"/>
</dbReference>
<evidence type="ECO:0008006" key="7">
    <source>
        <dbReference type="Google" id="ProtNLM"/>
    </source>
</evidence>
<evidence type="ECO:0000256" key="1">
    <source>
        <dbReference type="ARBA" id="ARBA00022670"/>
    </source>
</evidence>
<evidence type="ECO:0000313" key="6">
    <source>
        <dbReference type="Proteomes" id="UP000029221"/>
    </source>
</evidence>
<keyword evidence="2" id="KW-0378">Hydrolase</keyword>
<dbReference type="InterPro" id="IPR002884">
    <property type="entry name" value="P_dom"/>
</dbReference>
<dbReference type="NCBIfam" id="TIGR04131">
    <property type="entry name" value="Bac_Flav_CTERM"/>
    <property type="match status" value="1"/>
</dbReference>
<comment type="caution">
    <text evidence="5">The sequence shown here is derived from an EMBL/GenBank/DDBJ whole genome shotgun (WGS) entry which is preliminary data.</text>
</comment>
<dbReference type="InterPro" id="IPR013783">
    <property type="entry name" value="Ig-like_fold"/>
</dbReference>
<dbReference type="SUPFAM" id="SSF49854">
    <property type="entry name" value="Spermadhesin, CUB domain"/>
    <property type="match status" value="1"/>
</dbReference>
<keyword evidence="6" id="KW-1185">Reference proteome</keyword>
<dbReference type="InterPro" id="IPR035986">
    <property type="entry name" value="PKD_dom_sf"/>
</dbReference>
<dbReference type="Gene3D" id="2.60.40.10">
    <property type="entry name" value="Immunoglobulins"/>
    <property type="match status" value="1"/>
</dbReference>
<dbReference type="InterPro" id="IPR035914">
    <property type="entry name" value="Sperma_CUB_dom_sf"/>
</dbReference>
<gene>
    <name evidence="5" type="ORF">JCM19294_1724</name>
</gene>
<dbReference type="InterPro" id="IPR000601">
    <property type="entry name" value="PKD_dom"/>
</dbReference>
<dbReference type="Pfam" id="PF18911">
    <property type="entry name" value="PKD_4"/>
    <property type="match status" value="1"/>
</dbReference>
<dbReference type="InterPro" id="IPR022409">
    <property type="entry name" value="PKD/Chitinase_dom"/>
</dbReference>
<dbReference type="SUPFAM" id="SSF49299">
    <property type="entry name" value="PKD domain"/>
    <property type="match status" value="1"/>
</dbReference>